<dbReference type="AlphaFoldDB" id="A0A7X9FUD0"/>
<reference evidence="1 2" key="1">
    <citation type="journal article" date="2020" name="Biotechnol. Biofuels">
        <title>New insights from the biogas microbiome by comprehensive genome-resolved metagenomics of nearly 1600 species originating from multiple anaerobic digesters.</title>
        <authorList>
            <person name="Campanaro S."/>
            <person name="Treu L."/>
            <person name="Rodriguez-R L.M."/>
            <person name="Kovalovszki A."/>
            <person name="Ziels R.M."/>
            <person name="Maus I."/>
            <person name="Zhu X."/>
            <person name="Kougias P.G."/>
            <person name="Basile A."/>
            <person name="Luo G."/>
            <person name="Schluter A."/>
            <person name="Konstantinidis K.T."/>
            <person name="Angelidaki I."/>
        </authorList>
    </citation>
    <scope>NUCLEOTIDE SEQUENCE [LARGE SCALE GENOMIC DNA]</scope>
    <source>
        <strain evidence="1">AS27yjCOA_65</strain>
    </source>
</reference>
<gene>
    <name evidence="1" type="ORF">GYA55_15155</name>
</gene>
<name>A0A7X9FUD0_9DELT</name>
<accession>A0A7X9FUD0</accession>
<comment type="caution">
    <text evidence="1">The sequence shown here is derived from an EMBL/GenBank/DDBJ whole genome shotgun (WGS) entry which is preliminary data.</text>
</comment>
<dbReference type="EMBL" id="JAAZON010000689">
    <property type="protein sequence ID" value="NMC64502.1"/>
    <property type="molecule type" value="Genomic_DNA"/>
</dbReference>
<proteinExistence type="predicted"/>
<evidence type="ECO:0000313" key="2">
    <source>
        <dbReference type="Proteomes" id="UP000524246"/>
    </source>
</evidence>
<sequence length="82" mass="9677">VGEEGRYAILEYMKDSCWNYGFVLYVSDNLSILRPVFDMHCNENYKDLIESFVDSRVMLELMWKSKEINDIDKGNKGRLDSE</sequence>
<protein>
    <submittedName>
        <fullName evidence="1">Uncharacterized protein</fullName>
    </submittedName>
</protein>
<feature type="non-terminal residue" evidence="1">
    <location>
        <position position="1"/>
    </location>
</feature>
<evidence type="ECO:0000313" key="1">
    <source>
        <dbReference type="EMBL" id="NMC64502.1"/>
    </source>
</evidence>
<organism evidence="1 2">
    <name type="scientific">SAR324 cluster bacterium</name>
    <dbReference type="NCBI Taxonomy" id="2024889"/>
    <lineage>
        <taxon>Bacteria</taxon>
        <taxon>Deltaproteobacteria</taxon>
        <taxon>SAR324 cluster</taxon>
    </lineage>
</organism>
<dbReference type="Proteomes" id="UP000524246">
    <property type="component" value="Unassembled WGS sequence"/>
</dbReference>